<feature type="domain" description="Transketolase-like pyrimidine-binding" evidence="9">
    <location>
        <begin position="408"/>
        <end position="589"/>
    </location>
</feature>
<evidence type="ECO:0000256" key="2">
    <source>
        <dbReference type="ARBA" id="ARBA00003906"/>
    </source>
</evidence>
<keyword evidence="11" id="KW-1185">Reference proteome</keyword>
<dbReference type="eggNOG" id="COG1071">
    <property type="taxonomic scope" value="Bacteria"/>
</dbReference>
<evidence type="ECO:0000313" key="10">
    <source>
        <dbReference type="EMBL" id="ABV94299.1"/>
    </source>
</evidence>
<dbReference type="CDD" id="cd02000">
    <property type="entry name" value="TPP_E1_PDC_ADC_BCADC"/>
    <property type="match status" value="1"/>
</dbReference>
<dbReference type="PANTHER" id="PTHR42980:SF1">
    <property type="entry name" value="2-OXOISOVALERATE DEHYDROGENASE SUBUNIT BETA, MITOCHONDRIAL"/>
    <property type="match status" value="1"/>
</dbReference>
<comment type="function">
    <text evidence="2">E1 component of the 2-oxoglutarate dehydrogenase (OGDH) complex which catalyzes the decarboxylation of 2-oxoglutarate, the first step in the conversion of 2-oxoglutarate to succinyl-CoA and CO(2).</text>
</comment>
<evidence type="ECO:0000256" key="6">
    <source>
        <dbReference type="ARBA" id="ARBA00023002"/>
    </source>
</evidence>
<keyword evidence="6" id="KW-0560">Oxidoreductase</keyword>
<evidence type="ECO:0000313" key="11">
    <source>
        <dbReference type="Proteomes" id="UP000006833"/>
    </source>
</evidence>
<dbReference type="InterPro" id="IPR001017">
    <property type="entry name" value="DH_E1"/>
</dbReference>
<evidence type="ECO:0000256" key="5">
    <source>
        <dbReference type="ARBA" id="ARBA00013321"/>
    </source>
</evidence>
<dbReference type="EC" id="1.2.4.4" evidence="4"/>
<dbReference type="InterPro" id="IPR029061">
    <property type="entry name" value="THDP-binding"/>
</dbReference>
<evidence type="ECO:0000256" key="7">
    <source>
        <dbReference type="ARBA" id="ARBA00023052"/>
    </source>
</evidence>
<dbReference type="eggNOG" id="COG0022">
    <property type="taxonomic scope" value="Bacteria"/>
</dbReference>
<dbReference type="EMBL" id="CP000830">
    <property type="protein sequence ID" value="ABV94299.1"/>
    <property type="molecule type" value="Genomic_DNA"/>
</dbReference>
<dbReference type="GO" id="GO:0007584">
    <property type="term" value="P:response to nutrient"/>
    <property type="evidence" value="ECO:0007669"/>
    <property type="project" value="TreeGrafter"/>
</dbReference>
<keyword evidence="7" id="KW-0786">Thiamine pyrophosphate</keyword>
<dbReference type="KEGG" id="dsh:Dshi_2566"/>
<dbReference type="Pfam" id="PF02780">
    <property type="entry name" value="Transketolase_C"/>
    <property type="match status" value="1"/>
</dbReference>
<dbReference type="SUPFAM" id="SSF52922">
    <property type="entry name" value="TK C-terminal domain-like"/>
    <property type="match status" value="1"/>
</dbReference>
<dbReference type="Pfam" id="PF00676">
    <property type="entry name" value="E1_dh"/>
    <property type="match status" value="1"/>
</dbReference>
<comment type="subunit">
    <text evidence="3">Homodimer. Part of the 2-oxoglutarate dehydrogenase (OGDH) complex composed of E1 (2-oxoglutarate dehydrogenase), E2 (dihydrolipoamide succinyltransferase) and E3 (dihydrolipoamide dehydrogenase); the complex contains multiple copies of the three enzymatic components (E1, E2 and E3).</text>
</comment>
<dbReference type="STRING" id="398580.Dshi_2566"/>
<dbReference type="Gene3D" id="3.40.50.920">
    <property type="match status" value="1"/>
</dbReference>
<dbReference type="SMART" id="SM00861">
    <property type="entry name" value="Transket_pyr"/>
    <property type="match status" value="1"/>
</dbReference>
<organism evidence="10 11">
    <name type="scientific">Dinoroseobacter shibae (strain DSM 16493 / NCIMB 14021 / DFL 12)</name>
    <dbReference type="NCBI Taxonomy" id="398580"/>
    <lineage>
        <taxon>Bacteria</taxon>
        <taxon>Pseudomonadati</taxon>
        <taxon>Pseudomonadota</taxon>
        <taxon>Alphaproteobacteria</taxon>
        <taxon>Rhodobacterales</taxon>
        <taxon>Roseobacteraceae</taxon>
        <taxon>Dinoroseobacter</taxon>
    </lineage>
</organism>
<dbReference type="InterPro" id="IPR005475">
    <property type="entry name" value="Transketolase-like_Pyr-bd"/>
</dbReference>
<dbReference type="GO" id="GO:0003863">
    <property type="term" value="F:branched-chain 2-oxo acid dehydrogenase activity"/>
    <property type="evidence" value="ECO:0007669"/>
    <property type="project" value="UniProtKB-EC"/>
</dbReference>
<dbReference type="Gene3D" id="3.40.50.970">
    <property type="match status" value="2"/>
</dbReference>
<name>A8LSV0_DINSH</name>
<evidence type="ECO:0000256" key="1">
    <source>
        <dbReference type="ARBA" id="ARBA00001964"/>
    </source>
</evidence>
<accession>A8LSV0</accession>
<gene>
    <name evidence="10" type="ordered locus">Dshi_2566</name>
</gene>
<dbReference type="InterPro" id="IPR033248">
    <property type="entry name" value="Transketolase_C"/>
</dbReference>
<evidence type="ECO:0000256" key="8">
    <source>
        <dbReference type="ARBA" id="ARBA00030680"/>
    </source>
</evidence>
<dbReference type="Pfam" id="PF02779">
    <property type="entry name" value="Transket_pyr"/>
    <property type="match status" value="1"/>
</dbReference>
<protein>
    <recommendedName>
        <fullName evidence="5">2-oxoglutarate dehydrogenase E1 component</fullName>
        <ecNumber evidence="4">1.2.4.4</ecNumber>
    </recommendedName>
    <alternativeName>
        <fullName evidence="8">Alpha-ketoglutarate dehydrogenase</fullName>
    </alternativeName>
</protein>
<evidence type="ECO:0000259" key="9">
    <source>
        <dbReference type="SMART" id="SM00861"/>
    </source>
</evidence>
<sequence length="743" mass="79858">MGKPAATTGDRARAMDRADIVHQNFLRRVAARDLPPGAAPDGPLSADEARSIYRAACLTRVLDLQSRKMQKAGQGFYTIGSSGHEAMAAVATALRPTDMAFLHYRDAAFQVARAAQVPGQTPARDLLLSFACSAEDPISGGRHKVLGSRALNIPPQTSTIASHLPKAVGAAYSIAPAARHKPEHRVLDPDGIVCCSFGDASVNHSTAQGAFNTASCTAYRNIPLPLLFVCEDNGIGISTKTPPGWISASLGARPGITYFHADGRDIYETFRVAREAAHHVRNKRRPAILHLETIRLYGHAGADVPTSYLPRAEVEAAEADDPLLHMVRMLDAAGVLPSADALTLYTDCHGEVADLARDVVKRPRLRTAAEVMHSLIPPKRPCRTGNGPAPDARAAAFGADFDSLDAPQPLSKILNFTLTDLMLEHGEIVLMGEDIGRKGGVYGVTQKLAQRFGRDRVIDTLLDEQSILGLAIGMAQNGFVPMPEIQFLAYLHNAEDQLRGEAATLPFFSNGQYTNPMVLRIAGLGYQKGFGGHFHNDNALAVLRDIPGVILACPSTGADAARMLRECVRLAREEQRVVVFLEPIALYPMRDLQGDKDGGWMTRYPPPGERIDLGQVGQHGTGTDLALVSFGNGHYLCHKALPQLRAAGIDPRIIDLRWLSPLPERSLLEAIDGIPNILIVDETRHSGGVAEGLMALLSERTNARLARDTAADSFIATGPAYAATLPSVDSITTAARTLVFPPV</sequence>
<dbReference type="InterPro" id="IPR009014">
    <property type="entry name" value="Transketo_C/PFOR_II"/>
</dbReference>
<proteinExistence type="predicted"/>
<evidence type="ECO:0000256" key="4">
    <source>
        <dbReference type="ARBA" id="ARBA00012277"/>
    </source>
</evidence>
<comment type="cofactor">
    <cofactor evidence="1">
        <name>thiamine diphosphate</name>
        <dbReference type="ChEBI" id="CHEBI:58937"/>
    </cofactor>
</comment>
<dbReference type="SUPFAM" id="SSF52518">
    <property type="entry name" value="Thiamin diphosphate-binding fold (THDP-binding)"/>
    <property type="match status" value="2"/>
</dbReference>
<evidence type="ECO:0000256" key="3">
    <source>
        <dbReference type="ARBA" id="ARBA00011301"/>
    </source>
</evidence>
<dbReference type="PANTHER" id="PTHR42980">
    <property type="entry name" value="2-OXOISOVALERATE DEHYDROGENASE SUBUNIT BETA-RELATED"/>
    <property type="match status" value="1"/>
</dbReference>
<dbReference type="AlphaFoldDB" id="A8LSV0"/>
<dbReference type="HOGENOM" id="CLU_012907_2_1_5"/>
<dbReference type="GO" id="GO:0009083">
    <property type="term" value="P:branched-chain amino acid catabolic process"/>
    <property type="evidence" value="ECO:0007669"/>
    <property type="project" value="TreeGrafter"/>
</dbReference>
<dbReference type="Proteomes" id="UP000006833">
    <property type="component" value="Chromosome"/>
</dbReference>
<reference evidence="11" key="1">
    <citation type="journal article" date="2010" name="ISME J.">
        <title>The complete genome sequence of the algal symbiont Dinoroseobacter shibae: a hitchhiker's guide to life in the sea.</title>
        <authorList>
            <person name="Wagner-Dobler I."/>
            <person name="Ballhausen B."/>
            <person name="Berger M."/>
            <person name="Brinkhoff T."/>
            <person name="Buchholz I."/>
            <person name="Bunk B."/>
            <person name="Cypionka H."/>
            <person name="Daniel R."/>
            <person name="Drepper T."/>
            <person name="Gerdts G."/>
            <person name="Hahnke S."/>
            <person name="Han C."/>
            <person name="Jahn D."/>
            <person name="Kalhoefer D."/>
            <person name="Kiss H."/>
            <person name="Klenk H.P."/>
            <person name="Kyrpides N."/>
            <person name="Liebl W."/>
            <person name="Liesegang H."/>
            <person name="Meincke L."/>
            <person name="Pati A."/>
            <person name="Petersen J."/>
            <person name="Piekarski T."/>
            <person name="Pommerenke C."/>
            <person name="Pradella S."/>
            <person name="Pukall R."/>
            <person name="Rabus R."/>
            <person name="Stackebrandt E."/>
            <person name="Thole S."/>
            <person name="Thompson L."/>
            <person name="Tielen P."/>
            <person name="Tomasch J."/>
            <person name="von Jan M."/>
            <person name="Wanphrut N."/>
            <person name="Wichels A."/>
            <person name="Zech H."/>
            <person name="Simon M."/>
        </authorList>
    </citation>
    <scope>NUCLEOTIDE SEQUENCE [LARGE SCALE GENOMIC DNA]</scope>
    <source>
        <strain evidence="11">DSM 16493 / NCIMB 14021 / DFL 12</strain>
    </source>
</reference>